<evidence type="ECO:0000256" key="5">
    <source>
        <dbReference type="SAM" id="Phobius"/>
    </source>
</evidence>
<evidence type="ECO:0000259" key="6">
    <source>
        <dbReference type="Pfam" id="PF04932"/>
    </source>
</evidence>
<feature type="transmembrane region" description="Helical" evidence="5">
    <location>
        <begin position="87"/>
        <end position="106"/>
    </location>
</feature>
<dbReference type="AlphaFoldDB" id="A0A370QVC6"/>
<dbReference type="Pfam" id="PF04932">
    <property type="entry name" value="Wzy_C"/>
    <property type="match status" value="1"/>
</dbReference>
<dbReference type="PANTHER" id="PTHR37422">
    <property type="entry name" value="TEICHURONIC ACID BIOSYNTHESIS PROTEIN TUAE"/>
    <property type="match status" value="1"/>
</dbReference>
<keyword evidence="7" id="KW-0436">Ligase</keyword>
<evidence type="ECO:0000256" key="1">
    <source>
        <dbReference type="ARBA" id="ARBA00004141"/>
    </source>
</evidence>
<gene>
    <name evidence="7" type="ORF">C8D90_103266</name>
</gene>
<dbReference type="PANTHER" id="PTHR37422:SF17">
    <property type="entry name" value="O-ANTIGEN LIGASE"/>
    <property type="match status" value="1"/>
</dbReference>
<comment type="subcellular location">
    <subcellularLocation>
        <location evidence="1">Membrane</location>
        <topology evidence="1">Multi-pass membrane protein</topology>
    </subcellularLocation>
</comment>
<comment type="caution">
    <text evidence="7">The sequence shown here is derived from an EMBL/GenBank/DDBJ whole genome shotgun (WGS) entry which is preliminary data.</text>
</comment>
<feature type="domain" description="O-antigen ligase-related" evidence="6">
    <location>
        <begin position="185"/>
        <end position="339"/>
    </location>
</feature>
<keyword evidence="3 5" id="KW-1133">Transmembrane helix</keyword>
<feature type="transmembrane region" description="Helical" evidence="5">
    <location>
        <begin position="200"/>
        <end position="216"/>
    </location>
</feature>
<feature type="transmembrane region" description="Helical" evidence="5">
    <location>
        <begin position="178"/>
        <end position="194"/>
    </location>
</feature>
<reference evidence="7 8" key="1">
    <citation type="submission" date="2018-07" db="EMBL/GenBank/DDBJ databases">
        <title>Genomic Encyclopedia of Type Strains, Phase IV (KMG-IV): sequencing the most valuable type-strain genomes for metagenomic binning, comparative biology and taxonomic classification.</title>
        <authorList>
            <person name="Goeker M."/>
        </authorList>
    </citation>
    <scope>NUCLEOTIDE SEQUENCE [LARGE SCALE GENOMIC DNA]</scope>
    <source>
        <strain evidence="7 8">DSM 103736</strain>
    </source>
</reference>
<dbReference type="InterPro" id="IPR051533">
    <property type="entry name" value="WaaL-like"/>
</dbReference>
<feature type="transmembrane region" description="Helical" evidence="5">
    <location>
        <begin position="381"/>
        <end position="397"/>
    </location>
</feature>
<keyword evidence="4 5" id="KW-0472">Membrane</keyword>
<name>A0A370QVC6_9GAMM</name>
<feature type="transmembrane region" description="Helical" evidence="5">
    <location>
        <begin position="155"/>
        <end position="171"/>
    </location>
</feature>
<feature type="transmembrane region" description="Helical" evidence="5">
    <location>
        <begin position="357"/>
        <end position="375"/>
    </location>
</feature>
<feature type="transmembrane region" description="Helical" evidence="5">
    <location>
        <begin position="332"/>
        <end position="350"/>
    </location>
</feature>
<organism evidence="7 8">
    <name type="scientific">Enterobacillus tribolii</name>
    <dbReference type="NCBI Taxonomy" id="1487935"/>
    <lineage>
        <taxon>Bacteria</taxon>
        <taxon>Pseudomonadati</taxon>
        <taxon>Pseudomonadota</taxon>
        <taxon>Gammaproteobacteria</taxon>
        <taxon>Enterobacterales</taxon>
        <taxon>Hafniaceae</taxon>
        <taxon>Enterobacillus</taxon>
    </lineage>
</organism>
<accession>A0A370QVC6</accession>
<dbReference type="EMBL" id="QRAP01000003">
    <property type="protein sequence ID" value="RDK92873.1"/>
    <property type="molecule type" value="Genomic_DNA"/>
</dbReference>
<dbReference type="InterPro" id="IPR007016">
    <property type="entry name" value="O-antigen_ligase-rel_domated"/>
</dbReference>
<evidence type="ECO:0000256" key="3">
    <source>
        <dbReference type="ARBA" id="ARBA00022989"/>
    </source>
</evidence>
<dbReference type="Proteomes" id="UP000254848">
    <property type="component" value="Unassembled WGS sequence"/>
</dbReference>
<dbReference type="RefSeq" id="WP_162844381.1">
    <property type="nucleotide sequence ID" value="NZ_QRAP01000003.1"/>
</dbReference>
<dbReference type="GO" id="GO:0016874">
    <property type="term" value="F:ligase activity"/>
    <property type="evidence" value="ECO:0007669"/>
    <property type="project" value="UniProtKB-KW"/>
</dbReference>
<keyword evidence="2 5" id="KW-0812">Transmembrane</keyword>
<proteinExistence type="predicted"/>
<evidence type="ECO:0000256" key="4">
    <source>
        <dbReference type="ARBA" id="ARBA00023136"/>
    </source>
</evidence>
<protein>
    <submittedName>
        <fullName evidence="7">O-antigen ligase</fullName>
    </submittedName>
</protein>
<evidence type="ECO:0000313" key="8">
    <source>
        <dbReference type="Proteomes" id="UP000254848"/>
    </source>
</evidence>
<keyword evidence="8" id="KW-1185">Reference proteome</keyword>
<sequence length="405" mass="45411">MISGALLASFTLFALSFYALAFYPEQVRKVFYTTGYFVVLLMIVFFKKMEAPKENKILASSVALFALSILVWSLFYKNHGAFKDVYYSYEASGRILLFSSLILFALSNFKFYLPAKPFYLLLIAGGFCVNAYAIYQGAMTSRPRVELAFDRATMAAYIMTLIDLFLIYAVLQLPKKWSLILLAPAVLISFGGIVYTETRAAILAYPILVFLQLCFHRGINKKLIFAFSGICVAIIAITIVIFHAELNQRLNELNNDIRLYEEQNSNSSVGARLVMFETGLHAGLQAPQGESAETRSEHIKQQIATTPALSGAAEYLDVHMHNELIDNFSLRGIWGAAALLFFYCALLFTAWRDKNTLLFVITLSVMVYGLSDVLFFSREGTIIVSLAVILAVILEKPEHNLIKNN</sequence>
<evidence type="ECO:0000256" key="2">
    <source>
        <dbReference type="ARBA" id="ARBA00022692"/>
    </source>
</evidence>
<evidence type="ECO:0000313" key="7">
    <source>
        <dbReference type="EMBL" id="RDK92873.1"/>
    </source>
</evidence>
<feature type="transmembrane region" description="Helical" evidence="5">
    <location>
        <begin position="118"/>
        <end position="135"/>
    </location>
</feature>
<feature type="transmembrane region" description="Helical" evidence="5">
    <location>
        <begin position="29"/>
        <end position="46"/>
    </location>
</feature>
<feature type="transmembrane region" description="Helical" evidence="5">
    <location>
        <begin position="58"/>
        <end position="75"/>
    </location>
</feature>
<dbReference type="GO" id="GO:0016020">
    <property type="term" value="C:membrane"/>
    <property type="evidence" value="ECO:0007669"/>
    <property type="project" value="UniProtKB-SubCell"/>
</dbReference>
<feature type="transmembrane region" description="Helical" evidence="5">
    <location>
        <begin position="223"/>
        <end position="244"/>
    </location>
</feature>